<dbReference type="PANTHER" id="PTHR43174">
    <property type="entry name" value="UDP-N-ACETYLGLUCOSAMINE 2-EPIMERASE"/>
    <property type="match status" value="1"/>
</dbReference>
<evidence type="ECO:0000256" key="1">
    <source>
        <dbReference type="ARBA" id="ARBA00023235"/>
    </source>
</evidence>
<sequence>MEEPVRALVAFGTRPEAVKMAPVVRALGADPAFDVRVLSTAQHREMLDQVTRLFGLRVDYDLDAMRERQALPGLTARILEGAADVLGGAPPDVVLVHGDTTTTFAVALAAFYAQVPVGHVEAGLRSHRRWEPFPEEMNRRLVSTIATWHYAPTERNRANLVAEGAEARDVWVTGNTVIDALLSVVGPAYRFHAPELGRVDFAGRRVIGLTCHRRENLGAPLARMLAAVRDEAAARDDVEVVFPVHRNPAVREVAERELGGAPRVHLVEPLDYGGFSNLMARCSLMLTDSGGVQEEAPALDVPVIVLRDVTERPEAVEAGCALLAGTTYEGVRRSLGALLDDAALYARMAAAPDPYGDGHAAERIRAALRETFGRA</sequence>
<evidence type="ECO:0000313" key="6">
    <source>
        <dbReference type="EMBL" id="ROT88581.1"/>
    </source>
</evidence>
<evidence type="ECO:0000256" key="3">
    <source>
        <dbReference type="ARBA" id="ARBA00038858"/>
    </source>
</evidence>
<comment type="similarity">
    <text evidence="2 4">Belongs to the UDP-N-acetylglucosamine 2-epimerase family.</text>
</comment>
<dbReference type="PANTHER" id="PTHR43174:SF2">
    <property type="entry name" value="UDP-N-ACETYLGLUCOSAMINE 2-EPIMERASE"/>
    <property type="match status" value="1"/>
</dbReference>
<protein>
    <recommendedName>
        <fullName evidence="3">UDP-N-acetylglucosamine 2-epimerase (non-hydrolyzing)</fullName>
        <ecNumber evidence="3">5.1.3.14</ecNumber>
    </recommendedName>
</protein>
<dbReference type="GO" id="GO:0008761">
    <property type="term" value="F:UDP-N-acetylglucosamine 2-epimerase activity"/>
    <property type="evidence" value="ECO:0007669"/>
    <property type="project" value="UniProtKB-EC"/>
</dbReference>
<feature type="domain" description="UDP-N-acetylglucosamine 2-epimerase" evidence="5">
    <location>
        <begin position="26"/>
        <end position="368"/>
    </location>
</feature>
<dbReference type="Pfam" id="PF02350">
    <property type="entry name" value="Epimerase_2"/>
    <property type="match status" value="1"/>
</dbReference>
<keyword evidence="1 4" id="KW-0413">Isomerase</keyword>
<dbReference type="RefSeq" id="WP_096226502.1">
    <property type="nucleotide sequence ID" value="NZ_CP168029.1"/>
</dbReference>
<dbReference type="CDD" id="cd03786">
    <property type="entry name" value="GTB_UDP-GlcNAc_2-Epimerase"/>
    <property type="match status" value="1"/>
</dbReference>
<dbReference type="NCBIfam" id="TIGR00236">
    <property type="entry name" value="wecB"/>
    <property type="match status" value="1"/>
</dbReference>
<gene>
    <name evidence="6" type="ORF">DMP12_11965</name>
</gene>
<evidence type="ECO:0000256" key="4">
    <source>
        <dbReference type="RuleBase" id="RU003513"/>
    </source>
</evidence>
<dbReference type="InterPro" id="IPR029767">
    <property type="entry name" value="WecB-like"/>
</dbReference>
<name>A0A423UHZ9_9ACTN</name>
<evidence type="ECO:0000259" key="5">
    <source>
        <dbReference type="Pfam" id="PF02350"/>
    </source>
</evidence>
<comment type="caution">
    <text evidence="6">The sequence shown here is derived from an EMBL/GenBank/DDBJ whole genome shotgun (WGS) entry which is preliminary data.</text>
</comment>
<evidence type="ECO:0000256" key="2">
    <source>
        <dbReference type="ARBA" id="ARBA00038209"/>
    </source>
</evidence>
<accession>A0A423UHZ9</accession>
<dbReference type="EC" id="5.1.3.14" evidence="3"/>
<dbReference type="AlphaFoldDB" id="A0A423UHZ9"/>
<reference evidence="7" key="1">
    <citation type="submission" date="2018-05" db="EMBL/GenBank/DDBJ databases">
        <title>Genome Sequencing of selected type strains of the family Eggerthellaceae.</title>
        <authorList>
            <person name="Danylec N."/>
            <person name="Stoll D.A."/>
            <person name="Doetsch A."/>
            <person name="Huch M."/>
        </authorList>
    </citation>
    <scope>NUCLEOTIDE SEQUENCE [LARGE SCALE GENOMIC DNA]</scope>
    <source>
        <strain evidence="7">DSM 27213</strain>
    </source>
</reference>
<dbReference type="InterPro" id="IPR003331">
    <property type="entry name" value="UDP_GlcNAc_Epimerase_2_dom"/>
</dbReference>
<dbReference type="SUPFAM" id="SSF53756">
    <property type="entry name" value="UDP-Glycosyltransferase/glycogen phosphorylase"/>
    <property type="match status" value="1"/>
</dbReference>
<proteinExistence type="inferred from homology"/>
<dbReference type="Gene3D" id="3.40.50.2000">
    <property type="entry name" value="Glycogen Phosphorylase B"/>
    <property type="match status" value="2"/>
</dbReference>
<organism evidence="6 7">
    <name type="scientific">Gordonibacter urolithinfaciens</name>
    <dbReference type="NCBI Taxonomy" id="1335613"/>
    <lineage>
        <taxon>Bacteria</taxon>
        <taxon>Bacillati</taxon>
        <taxon>Actinomycetota</taxon>
        <taxon>Coriobacteriia</taxon>
        <taxon>Eggerthellales</taxon>
        <taxon>Eggerthellaceae</taxon>
        <taxon>Gordonibacter</taxon>
    </lineage>
</organism>
<dbReference type="EMBL" id="QIBW01000016">
    <property type="protein sequence ID" value="ROT88581.1"/>
    <property type="molecule type" value="Genomic_DNA"/>
</dbReference>
<evidence type="ECO:0000313" key="7">
    <source>
        <dbReference type="Proteomes" id="UP000285258"/>
    </source>
</evidence>
<dbReference type="Proteomes" id="UP000285258">
    <property type="component" value="Unassembled WGS sequence"/>
</dbReference>